<dbReference type="FunFam" id="3.40.50.1240:FF:000065">
    <property type="entry name" value="Similar to histidine acid phosphatase"/>
    <property type="match status" value="1"/>
</dbReference>
<feature type="disulfide bond" evidence="3">
    <location>
        <begin position="54"/>
        <end position="374"/>
    </location>
</feature>
<feature type="disulfide bond" evidence="3">
    <location>
        <begin position="240"/>
        <end position="253"/>
    </location>
</feature>
<evidence type="ECO:0000256" key="2">
    <source>
        <dbReference type="ARBA" id="ARBA00023180"/>
    </source>
</evidence>
<dbReference type="OrthoDB" id="6509975at2759"/>
<dbReference type="GO" id="GO:0009277">
    <property type="term" value="C:fungal-type cell wall"/>
    <property type="evidence" value="ECO:0007669"/>
    <property type="project" value="TreeGrafter"/>
</dbReference>
<evidence type="ECO:0000256" key="4">
    <source>
        <dbReference type="SAM" id="SignalP"/>
    </source>
</evidence>
<feature type="signal peptide" evidence="4">
    <location>
        <begin position="1"/>
        <end position="16"/>
    </location>
</feature>
<dbReference type="EMBL" id="LFJN01000003">
    <property type="protein sequence ID" value="KPI44263.1"/>
    <property type="molecule type" value="Genomic_DNA"/>
</dbReference>
<name>A0A0N1HF46_9EURO</name>
<dbReference type="VEuPathDB" id="FungiDB:AB675_8583"/>
<sequence>MPSILTFLVLAGTAKAATPLYSTYEFNPLQHLSGVAPYFEPADPPRDPNPPEGCTVTRAAYLVRHAAINANDFDSEEYIDPFLEKLGNKSVDWSKSPALSFLSYWIPPTIVEEEQLTRTGKLEAAQLGLTVSYRYPGLRLPERVWASTAERTVKSAQSFIRGLEVEDDTINLVEIYEGEEDGANSLTTYESCPKYKSSSGSDQEATYLDKYTAPIIARFNANASSFNFTSDDIFAMQSICGYETVIRGSSPFCSTEIFSPDEWLSFEYANDIFYHYNTGYGNDNSGVIGFPWVNASLGLLTADQADQDIYVSFTHRELPPTVLVAMGLFNNSQFSGANNVNATMPLDQINYNRAWVSSYILPFLTNIAIERMNCSGPEFEDSDDSTYYRVMVNASPQTLPGCSDGPLESCSASGLQDYLSERAAMFGGFTERCNATYSNSTDVVSFYTNSNNGTSVG</sequence>
<evidence type="ECO:0000313" key="5">
    <source>
        <dbReference type="EMBL" id="KPI44263.1"/>
    </source>
</evidence>
<dbReference type="Proteomes" id="UP000038010">
    <property type="component" value="Unassembled WGS sequence"/>
</dbReference>
<dbReference type="PANTHER" id="PTHR20963">
    <property type="entry name" value="MULTIPLE INOSITOL POLYPHOSPHATE PHOSPHATASE-RELATED"/>
    <property type="match status" value="1"/>
</dbReference>
<comment type="caution">
    <text evidence="5">The sequence shown here is derived from an EMBL/GenBank/DDBJ whole genome shotgun (WGS) entry which is preliminary data.</text>
</comment>
<feature type="disulfide bond" evidence="3">
    <location>
        <begin position="402"/>
        <end position="410"/>
    </location>
</feature>
<dbReference type="InterPro" id="IPR000560">
    <property type="entry name" value="His_Pase_clade-2"/>
</dbReference>
<dbReference type="CDD" id="cd07061">
    <property type="entry name" value="HP_HAP_like"/>
    <property type="match status" value="1"/>
</dbReference>
<evidence type="ECO:0000313" key="6">
    <source>
        <dbReference type="Proteomes" id="UP000038010"/>
    </source>
</evidence>
<dbReference type="RefSeq" id="XP_018004226.1">
    <property type="nucleotide sequence ID" value="XM_018149040.1"/>
</dbReference>
<accession>A0A0N1HF46</accession>
<keyword evidence="4" id="KW-0732">Signal</keyword>
<keyword evidence="2" id="KW-0325">Glycoprotein</keyword>
<feature type="disulfide bond" evidence="3">
    <location>
        <begin position="192"/>
        <end position="433"/>
    </location>
</feature>
<dbReference type="Pfam" id="PF00328">
    <property type="entry name" value="His_Phos_2"/>
    <property type="match status" value="1"/>
</dbReference>
<reference evidence="5 6" key="1">
    <citation type="submission" date="2015-06" db="EMBL/GenBank/DDBJ databases">
        <title>Draft genome of the ant-associated black yeast Phialophora attae CBS 131958.</title>
        <authorList>
            <person name="Moreno L.F."/>
            <person name="Stielow B.J."/>
            <person name="de Hoog S."/>
            <person name="Vicente V.A."/>
            <person name="Weiss V.A."/>
            <person name="de Vries M."/>
            <person name="Cruz L.M."/>
            <person name="Souza E.M."/>
        </authorList>
    </citation>
    <scope>NUCLEOTIDE SEQUENCE [LARGE SCALE GENOMIC DNA]</scope>
    <source>
        <strain evidence="5 6">CBS 131958</strain>
    </source>
</reference>
<organism evidence="5 6">
    <name type="scientific">Cyphellophora attinorum</name>
    <dbReference type="NCBI Taxonomy" id="1664694"/>
    <lineage>
        <taxon>Eukaryota</taxon>
        <taxon>Fungi</taxon>
        <taxon>Dikarya</taxon>
        <taxon>Ascomycota</taxon>
        <taxon>Pezizomycotina</taxon>
        <taxon>Eurotiomycetes</taxon>
        <taxon>Chaetothyriomycetidae</taxon>
        <taxon>Chaetothyriales</taxon>
        <taxon>Cyphellophoraceae</taxon>
        <taxon>Cyphellophora</taxon>
    </lineage>
</organism>
<dbReference type="AlphaFoldDB" id="A0A0N1HF46"/>
<proteinExistence type="predicted"/>
<dbReference type="InterPro" id="IPR016274">
    <property type="entry name" value="Histidine_acid_Pase_euk"/>
</dbReference>
<dbReference type="STRING" id="1664694.A0A0N1HF46"/>
<evidence type="ECO:0000256" key="3">
    <source>
        <dbReference type="PIRSR" id="PIRSR000894-2"/>
    </source>
</evidence>
<dbReference type="SUPFAM" id="SSF53254">
    <property type="entry name" value="Phosphoglycerate mutase-like"/>
    <property type="match status" value="1"/>
</dbReference>
<dbReference type="Gene3D" id="3.40.50.1240">
    <property type="entry name" value="Phosphoglycerate mutase-like"/>
    <property type="match status" value="1"/>
</dbReference>
<dbReference type="InterPro" id="IPR029033">
    <property type="entry name" value="His_PPase_superfam"/>
</dbReference>
<keyword evidence="3" id="KW-1015">Disulfide bond</keyword>
<dbReference type="PIRSF" id="PIRSF000894">
    <property type="entry name" value="Acid_phosphatase"/>
    <property type="match status" value="1"/>
</dbReference>
<dbReference type="GO" id="GO:0003993">
    <property type="term" value="F:acid phosphatase activity"/>
    <property type="evidence" value="ECO:0007669"/>
    <property type="project" value="TreeGrafter"/>
</dbReference>
<protein>
    <submittedName>
        <fullName evidence="5">Acid phosphatase PHO1</fullName>
    </submittedName>
</protein>
<dbReference type="GeneID" id="28740920"/>
<dbReference type="PANTHER" id="PTHR20963:SF14">
    <property type="entry name" value="ACID PHOSPHATASE, PUTATIVE-RELATED"/>
    <property type="match status" value="1"/>
</dbReference>
<feature type="chain" id="PRO_5005873357" evidence="4">
    <location>
        <begin position="17"/>
        <end position="457"/>
    </location>
</feature>
<gene>
    <name evidence="5" type="ORF">AB675_8583</name>
</gene>
<keyword evidence="1" id="KW-0378">Hydrolase</keyword>
<keyword evidence="6" id="KW-1185">Reference proteome</keyword>
<evidence type="ECO:0000256" key="1">
    <source>
        <dbReference type="ARBA" id="ARBA00022801"/>
    </source>
</evidence>